<reference evidence="2" key="1">
    <citation type="journal article" date="1999" name="Methods Enzymol.">
        <title>High-efficiency full-length cDNA cloning.</title>
        <authorList>
            <person name="Carninci P."/>
            <person name="Hayashizaki Y."/>
        </authorList>
    </citation>
    <scope>NUCLEOTIDE SEQUENCE</scope>
    <source>
        <strain evidence="2">C57BL/6J</strain>
        <tissue evidence="2">Spinal cord</tissue>
    </source>
</reference>
<accession>Q9D218</accession>
<proteinExistence type="evidence at transcript level"/>
<reference evidence="2" key="6">
    <citation type="journal article" date="2002" name="Nature">
        <title>Analysis of the mouse transcriptome based on functional annotation of 60,770 full-length cDNAs.</title>
        <authorList>
            <consortium name="The FANTOM Consortium and the RIKEN Genome Exploration Research Group Phase I and II Team"/>
        </authorList>
    </citation>
    <scope>NUCLEOTIDE SEQUENCE</scope>
    <source>
        <strain evidence="2">C57BL/6J</strain>
        <tissue evidence="2">Spinal cord</tissue>
    </source>
</reference>
<protein>
    <submittedName>
        <fullName evidence="2">Uncharacterized protein</fullName>
    </submittedName>
</protein>
<dbReference type="AGR" id="MGI:1919803"/>
<reference evidence="2" key="8">
    <citation type="journal article" date="2005" name="Science">
        <title>Antisense Transcription in the Mammalian Transcriptome.</title>
        <authorList>
            <consortium name="RIKEN Genome Exploration Research Group and Genome Science Group (Genome Network Project Core Group) and the FANTOM Consortium"/>
        </authorList>
    </citation>
    <scope>NUCLEOTIDE SEQUENCE</scope>
    <source>
        <strain evidence="2">C57BL/6J</strain>
        <tissue evidence="2">Spinal cord</tissue>
    </source>
</reference>
<evidence type="ECO:0000313" key="3">
    <source>
        <dbReference type="MGI" id="MGI:1919803"/>
    </source>
</evidence>
<dbReference type="AlphaFoldDB" id="Q9D218"/>
<gene>
    <name evidence="3" type="primary">2700046A07Rik</name>
</gene>
<evidence type="ECO:0000313" key="2">
    <source>
        <dbReference type="EMBL" id="BAB32191.1"/>
    </source>
</evidence>
<reference evidence="2" key="2">
    <citation type="journal article" date="2000" name="Genome Res.">
        <title>Normalization and subtraction of cap-trapper-selected cDNAs to prepare full-length cDNA libraries for rapid discovery of new genes.</title>
        <authorList>
            <person name="Carninci P."/>
            <person name="Shibata Y."/>
            <person name="Hayatsu N."/>
            <person name="Sugahara Y."/>
            <person name="Shibata K."/>
            <person name="Itoh M."/>
            <person name="Konno H."/>
            <person name="Okazaki Y."/>
            <person name="Muramatsu M."/>
            <person name="Hayashizaki Y."/>
        </authorList>
    </citation>
    <scope>NUCLEOTIDE SEQUENCE</scope>
    <source>
        <strain evidence="2">C57BL/6J</strain>
        <tissue evidence="2">Spinal cord</tissue>
    </source>
</reference>
<feature type="region of interest" description="Disordered" evidence="1">
    <location>
        <begin position="1"/>
        <end position="52"/>
    </location>
</feature>
<dbReference type="EMBL" id="AK020725">
    <property type="protein sequence ID" value="BAB32191.1"/>
    <property type="molecule type" value="mRNA"/>
</dbReference>
<reference evidence="2" key="7">
    <citation type="journal article" date="2005" name="Science">
        <title>The Transcriptional Landscape of the Mammalian Genome.</title>
        <authorList>
            <consortium name="The FANTOM Consortium"/>
            <consortium name="Riken Genome Exploration Research Group and Genome Science Group (Genome Network Project Core Group)"/>
        </authorList>
    </citation>
    <scope>NUCLEOTIDE SEQUENCE</scope>
    <source>
        <strain evidence="2">C57BL/6J</strain>
        <tissue evidence="2">Spinal cord</tissue>
    </source>
</reference>
<feature type="compositionally biased region" description="Low complexity" evidence="1">
    <location>
        <begin position="41"/>
        <end position="52"/>
    </location>
</feature>
<reference evidence="2" key="3">
    <citation type="journal article" date="2000" name="Genome Res.">
        <title>RIKEN integrated sequence analysis (RISA) system--384-format sequencing pipeline with 384 multicapillary sequencer.</title>
        <authorList>
            <person name="Shibata K."/>
            <person name="Itoh M."/>
            <person name="Aizawa K."/>
            <person name="Nagaoka S."/>
            <person name="Sasaki N."/>
            <person name="Carninci P."/>
            <person name="Konno H."/>
            <person name="Akiyama J."/>
            <person name="Nishi K."/>
            <person name="Kitsunai T."/>
            <person name="Tashiro H."/>
            <person name="Itoh M."/>
            <person name="Sumi N."/>
            <person name="Ishii Y."/>
            <person name="Nakamura S."/>
            <person name="Hazama M."/>
            <person name="Nishine T."/>
            <person name="Harada A."/>
            <person name="Yamamoto R."/>
            <person name="Matsumoto H."/>
            <person name="Sakaguchi S."/>
            <person name="Ikegami T."/>
            <person name="Kashiwagi K."/>
            <person name="Fujiwake S."/>
            <person name="Inoue K."/>
            <person name="Togawa Y."/>
            <person name="Izawa M."/>
            <person name="Ohara E."/>
            <person name="Watahiki M."/>
            <person name="Yoneda Y."/>
            <person name="Ishikawa T."/>
            <person name="Ozawa K."/>
            <person name="Tanaka T."/>
            <person name="Matsuura S."/>
            <person name="Kawai J."/>
            <person name="Okazaki Y."/>
            <person name="Muramatsu M."/>
            <person name="Inoue Y."/>
            <person name="Kira A."/>
            <person name="Hayashizaki Y."/>
        </authorList>
    </citation>
    <scope>NUCLEOTIDE SEQUENCE</scope>
    <source>
        <strain evidence="2">C57BL/6J</strain>
        <tissue evidence="2">Spinal cord</tissue>
    </source>
</reference>
<reference evidence="2" key="5">
    <citation type="journal article" date="2001" name="Nature">
        <title>Functional annotation of a full-length mouse cDNA collection.</title>
        <authorList>
            <consortium name="The RIKEN Genome Exploration Research Group Phase II Team and the FANTOM Consortium"/>
        </authorList>
    </citation>
    <scope>NUCLEOTIDE SEQUENCE</scope>
    <source>
        <strain evidence="2">C57BL/6J</strain>
        <tissue evidence="2">Spinal cord</tissue>
    </source>
</reference>
<evidence type="ECO:0000256" key="1">
    <source>
        <dbReference type="SAM" id="MobiDB-lite"/>
    </source>
</evidence>
<dbReference type="PhylomeDB" id="Q9D218"/>
<sequence>MRAAQAGASFHPAALKATGGQGAGRNPVMAGENKQAWSRKPSPLQRTTLQPPQLQECLLTRSRLTEDNEAGENLNSLVREGTGIEGIRKGLCQFGSLIQGPGLPDPAVGKLSGCTSTLCTPRAPGAVVGSCWH</sequence>
<dbReference type="MGI" id="MGI:1919803">
    <property type="gene designation" value="2700046A07Rik"/>
</dbReference>
<name>Q9D218_MOUSE</name>
<organism evidence="2">
    <name type="scientific">Mus musculus</name>
    <name type="common">Mouse</name>
    <dbReference type="NCBI Taxonomy" id="10090"/>
    <lineage>
        <taxon>Eukaryota</taxon>
        <taxon>Metazoa</taxon>
        <taxon>Chordata</taxon>
        <taxon>Craniata</taxon>
        <taxon>Vertebrata</taxon>
        <taxon>Euteleostomi</taxon>
        <taxon>Mammalia</taxon>
        <taxon>Eutheria</taxon>
        <taxon>Euarchontoglires</taxon>
        <taxon>Glires</taxon>
        <taxon>Rodentia</taxon>
        <taxon>Myomorpha</taxon>
        <taxon>Muroidea</taxon>
        <taxon>Muridae</taxon>
        <taxon>Murinae</taxon>
        <taxon>Mus</taxon>
        <taxon>Mus</taxon>
    </lineage>
</organism>
<reference evidence="2" key="4">
    <citation type="submission" date="2000-08" db="EMBL/GenBank/DDBJ databases">
        <authorList>
            <person name="Adachi J."/>
            <person name="Aizawa K."/>
            <person name="Akahira S."/>
            <person name="Akimura T."/>
            <person name="Arai A."/>
            <person name="Aono H."/>
            <person name="Arakawa T."/>
            <person name="Bono H."/>
            <person name="Carninci P."/>
            <person name="Fukuda S."/>
            <person name="Fukunishi Y."/>
            <person name="Furuno M."/>
            <person name="Hanagaki T."/>
            <person name="Hara A."/>
            <person name="Hayatsu N."/>
            <person name="Hiramoto K."/>
            <person name="Hiraoka T."/>
            <person name="Hori F."/>
            <person name="Imotani K."/>
            <person name="Ishii Y."/>
            <person name="Itoh M."/>
            <person name="Izawa M."/>
            <person name="Kasukawa T."/>
            <person name="Kato H."/>
            <person name="Kawai J."/>
            <person name="Kojima Y."/>
            <person name="Konno H."/>
            <person name="Kouda M."/>
            <person name="Koya S."/>
            <person name="Kurihara C."/>
            <person name="Matsuyama T."/>
            <person name="Miyazaki A."/>
            <person name="Nishi K."/>
            <person name="Nomura K."/>
            <person name="Numazaki R."/>
            <person name="Ohno M."/>
            <person name="Okazaki Y."/>
            <person name="Okido T."/>
            <person name="Owa C."/>
            <person name="Saito H."/>
            <person name="Saito R."/>
            <person name="Sakai C."/>
            <person name="Sakai K."/>
            <person name="Sano H."/>
            <person name="Sasaki D."/>
            <person name="Shibata K."/>
            <person name="Shibata Y."/>
            <person name="Shinagawa A."/>
            <person name="Shiraki T."/>
            <person name="Sogabe Y."/>
            <person name="Suzuki H."/>
            <person name="Tagami M."/>
            <person name="Tagawa A."/>
            <person name="Takahashi F."/>
            <person name="Tanaka T."/>
            <person name="Tejima Y."/>
            <person name="Toya T."/>
            <person name="Yamamura T."/>
            <person name="Yasunishi A."/>
            <person name="Yoshida K."/>
            <person name="Yoshino M."/>
            <person name="Muramatsu M."/>
            <person name="Hayashizaki Y."/>
        </authorList>
    </citation>
    <scope>NUCLEOTIDE SEQUENCE</scope>
    <source>
        <strain evidence="2">C57BL/6J</strain>
        <tissue evidence="2">Spinal cord</tissue>
    </source>
</reference>